<evidence type="ECO:0000259" key="1">
    <source>
        <dbReference type="PROSITE" id="PS51832"/>
    </source>
</evidence>
<sequence length="443" mass="48937">METQGQHSHRELAQQLLDAPAPFLLALTTVADRRDVVASDDIYARGGIKLVNRGTALSGAFYERLTAHKLLKPIEQTVLIADAPDATQIIAMAHAAATQIPSLQPLLGGAMLARLGDLLAGALIPPELALKLAVMQEERPRLFKHSLIAAVVSMVLGIRGQLPSRDLQALALASICHDIGELYIDPDFFCPERRMSGEERRHLYVHPVTGFLMLRNFTELPEGTAQAVLQHHERLDGAGYPYRLRGEEISRLGRFLAVAEVTASLVENQGADRRIGIKFRLNANKYDREAVTLISGLFDVTAPLVTDAAEAQRLGQRLARLSALFFSWQRFYDDCTAEQRAAIAPIIDRVVGMRLMVLEPGFDQFHLEDILDLAGEGDADVALELAVLVDELTWHFDALLNAIDRERRVWGMEIPASIRAELDAWLLEVHTFVSEQLALSGGQ</sequence>
<accession>A0A1G8AHL5</accession>
<dbReference type="GO" id="GO:0008081">
    <property type="term" value="F:phosphoric diester hydrolase activity"/>
    <property type="evidence" value="ECO:0007669"/>
    <property type="project" value="UniProtKB-ARBA"/>
</dbReference>
<dbReference type="RefSeq" id="WP_091935865.1">
    <property type="nucleotide sequence ID" value="NZ_FNCY01000004.1"/>
</dbReference>
<dbReference type="PANTHER" id="PTHR43155:SF2">
    <property type="entry name" value="CYCLIC DI-GMP PHOSPHODIESTERASE PA4108"/>
    <property type="match status" value="1"/>
</dbReference>
<organism evidence="2 3">
    <name type="scientific">Propionivibrio dicarboxylicus</name>
    <dbReference type="NCBI Taxonomy" id="83767"/>
    <lineage>
        <taxon>Bacteria</taxon>
        <taxon>Pseudomonadati</taxon>
        <taxon>Pseudomonadota</taxon>
        <taxon>Betaproteobacteria</taxon>
        <taxon>Rhodocyclales</taxon>
        <taxon>Rhodocyclaceae</taxon>
        <taxon>Propionivibrio</taxon>
    </lineage>
</organism>
<dbReference type="AlphaFoldDB" id="A0A1G8AHL5"/>
<dbReference type="SUPFAM" id="SSF109604">
    <property type="entry name" value="HD-domain/PDEase-like"/>
    <property type="match status" value="1"/>
</dbReference>
<dbReference type="CDD" id="cd00077">
    <property type="entry name" value="HDc"/>
    <property type="match status" value="1"/>
</dbReference>
<dbReference type="STRING" id="83767.SAMN05660652_01388"/>
<dbReference type="Proteomes" id="UP000198607">
    <property type="component" value="Unassembled WGS sequence"/>
</dbReference>
<dbReference type="PANTHER" id="PTHR43155">
    <property type="entry name" value="CYCLIC DI-GMP PHOSPHODIESTERASE PA4108-RELATED"/>
    <property type="match status" value="1"/>
</dbReference>
<gene>
    <name evidence="2" type="ORF">SAMN05660652_01388</name>
</gene>
<protein>
    <submittedName>
        <fullName evidence="2">HD-GYP domain, c-di-GMP phosphodiesterase class II (Or its inactivated variant)</fullName>
    </submittedName>
</protein>
<dbReference type="EMBL" id="FNCY01000004">
    <property type="protein sequence ID" value="SDH20401.1"/>
    <property type="molecule type" value="Genomic_DNA"/>
</dbReference>
<feature type="domain" description="HD-GYP" evidence="1">
    <location>
        <begin position="116"/>
        <end position="316"/>
    </location>
</feature>
<dbReference type="Pfam" id="PF13487">
    <property type="entry name" value="HD_5"/>
    <property type="match status" value="1"/>
</dbReference>
<dbReference type="InterPro" id="IPR003607">
    <property type="entry name" value="HD/PDEase_dom"/>
</dbReference>
<evidence type="ECO:0000313" key="3">
    <source>
        <dbReference type="Proteomes" id="UP000198607"/>
    </source>
</evidence>
<dbReference type="PROSITE" id="PS51832">
    <property type="entry name" value="HD_GYP"/>
    <property type="match status" value="1"/>
</dbReference>
<dbReference type="OrthoDB" id="9780948at2"/>
<dbReference type="Gene3D" id="1.10.3210.10">
    <property type="entry name" value="Hypothetical protein af1432"/>
    <property type="match status" value="1"/>
</dbReference>
<dbReference type="InterPro" id="IPR037522">
    <property type="entry name" value="HD_GYP_dom"/>
</dbReference>
<name>A0A1G8AHL5_9RHOO</name>
<reference evidence="2 3" key="1">
    <citation type="submission" date="2016-10" db="EMBL/GenBank/DDBJ databases">
        <authorList>
            <person name="de Groot N.N."/>
        </authorList>
    </citation>
    <scope>NUCLEOTIDE SEQUENCE [LARGE SCALE GENOMIC DNA]</scope>
    <source>
        <strain evidence="2 3">DSM 5885</strain>
    </source>
</reference>
<keyword evidence="3" id="KW-1185">Reference proteome</keyword>
<proteinExistence type="predicted"/>
<evidence type="ECO:0000313" key="2">
    <source>
        <dbReference type="EMBL" id="SDH20401.1"/>
    </source>
</evidence>